<evidence type="ECO:0000313" key="2">
    <source>
        <dbReference type="Proteomes" id="UP000186400"/>
    </source>
</evidence>
<dbReference type="InterPro" id="IPR011749">
    <property type="entry name" value="CHP02243"/>
</dbReference>
<dbReference type="NCBIfam" id="TIGR02243">
    <property type="entry name" value="putative baseplate assembly protein"/>
    <property type="match status" value="1"/>
</dbReference>
<dbReference type="AlphaFoldDB" id="A0A1N6X9H5"/>
<dbReference type="Proteomes" id="UP000186400">
    <property type="component" value="Unassembled WGS sequence"/>
</dbReference>
<accession>A0A1N6X9H5</accession>
<protein>
    <submittedName>
        <fullName evidence="1">Putative baseplate assembly protein</fullName>
    </submittedName>
</protein>
<name>A0A1N6X9H5_9SPIO</name>
<dbReference type="EMBL" id="FTMS01000021">
    <property type="protein sequence ID" value="SIQ98891.1"/>
    <property type="molecule type" value="Genomic_DNA"/>
</dbReference>
<gene>
    <name evidence="1" type="ORF">SAMN05920897_12125</name>
</gene>
<organism evidence="1 2">
    <name type="scientific">Alkalispirochaeta americana</name>
    <dbReference type="NCBI Taxonomy" id="159291"/>
    <lineage>
        <taxon>Bacteria</taxon>
        <taxon>Pseudomonadati</taxon>
        <taxon>Spirochaetota</taxon>
        <taxon>Spirochaetia</taxon>
        <taxon>Spirochaetales</taxon>
        <taxon>Spirochaetaceae</taxon>
        <taxon>Alkalispirochaeta</taxon>
    </lineage>
</organism>
<dbReference type="STRING" id="159291.SAMN05920897_12125"/>
<evidence type="ECO:0000313" key="1">
    <source>
        <dbReference type="EMBL" id="SIQ98891.1"/>
    </source>
</evidence>
<sequence>MIPNLNLDDRTYKDILNEALRLIPHYCPEWTNHNPSDPGMTLVELFAWMTEMTIYRLNKVPEKTYLALIDLLGLSLIPPQPSRALVTFFPVESCPEAFQVKGGFQVSAGKGAGDGSIIFETVKDLTISPARLASCYAVTRDKVSCRDLGIRPFPLFGGSEEIERYLLVEAPQAEFLQGNNALSITFHSLNPVRSAGDEVVNFLNWEYWDGSRWIPVEAVGASGNERKQENRVFLEGPLDIQRSDQEGRESYWLRAVLARMPDDPGCLEVTGVSLNLHFLGEGVNPDCCLSNTGNMVFEALDLNADFTPFAGVPKHNDIFYVACDEILEKTSARISVRFFLSDTVEPPAANPSLVLKYEYWNGMDWVKIDDTTTQEDRHNQGQFRFTDKTRALTRSGIVSFDRPDDMAAVEVSGTECLWLRIRLVAGDFGKGGRHVQAEDGSWTWLFDDPVRSPVFTRIRFSYQAPPQVPDTVQVVDNYSRRSLSFATGDATTGVMLFSTRSEAQPMTYFGFDDSFPAGRYSLYFRLEERHKIRPAGHNVPDLLDRPVSRNRGIGLVWQYWNGSAWQKLSVNDYTDSFHQSGFLEFSVPQDIARKDEFGHSWYWLRLVFQSGSFEAMPVVEQVLTNSVYALNQRTYPSETIGSSSGSPDQVFEILRKPILSGFEVYVNESTVPPAGEIDLIRSEEGDDAIREGGGTTSGQVWIRYHEVDNFYASTPKSRHYIVDYRNNRIHFGDGHRGMIPPRGKHNIRAERLCVGGGVRGNVGGHTIRTLRESVPFLAGCNNNFPAEGGSDLESLESLKKRASGLFKSLNRAVTAEDYEWLAREASASVARAKCLPRCGPRGEVLLVIVPEADPGDEDYLEPPVPTAELRRRVKEFLEPRKLVGTGLRVDSPVYRMFGVVMKVAYRRDVVEFQVARKAIETALRKAFHPLCGGADKTGWPFGVAIQKDDIARVLESVDGVHHLEELSLSDLDSGVAVERFLPADGELPFLQNVRIEDRKVQF</sequence>
<keyword evidence="2" id="KW-1185">Reference proteome</keyword>
<proteinExistence type="predicted"/>
<reference evidence="1 2" key="1">
    <citation type="submission" date="2017-01" db="EMBL/GenBank/DDBJ databases">
        <authorList>
            <person name="Mah S.A."/>
            <person name="Swanson W.J."/>
            <person name="Moy G.W."/>
            <person name="Vacquier V.D."/>
        </authorList>
    </citation>
    <scope>NUCLEOTIDE SEQUENCE [LARGE SCALE GENOMIC DNA]</scope>
    <source>
        <strain evidence="1 2">ASpG1</strain>
    </source>
</reference>